<reference evidence="3 4" key="1">
    <citation type="submission" date="2020-08" db="EMBL/GenBank/DDBJ databases">
        <title>Genomic Encyclopedia of Archaeal and Bacterial Type Strains, Phase II (KMG-II): from individual species to whole genera.</title>
        <authorList>
            <person name="Goeker M."/>
        </authorList>
    </citation>
    <scope>NUCLEOTIDE SEQUENCE [LARGE SCALE GENOMIC DNA]</scope>
    <source>
        <strain evidence="3 4">DSM 43850</strain>
    </source>
</reference>
<keyword evidence="4" id="KW-1185">Reference proteome</keyword>
<dbReference type="RefSeq" id="WP_236650005.1">
    <property type="nucleotide sequence ID" value="NZ_BAAABQ010000065.1"/>
</dbReference>
<evidence type="ECO:0000313" key="3">
    <source>
        <dbReference type="EMBL" id="MBA8923966.1"/>
    </source>
</evidence>
<feature type="region of interest" description="Disordered" evidence="1">
    <location>
        <begin position="48"/>
        <end position="80"/>
    </location>
</feature>
<evidence type="ECO:0000256" key="1">
    <source>
        <dbReference type="SAM" id="MobiDB-lite"/>
    </source>
</evidence>
<name>A0ABR6BAT4_9PSEU</name>
<evidence type="ECO:0000259" key="2">
    <source>
        <dbReference type="Pfam" id="PF13453"/>
    </source>
</evidence>
<accession>A0ABR6BAT4</accession>
<gene>
    <name evidence="3" type="ORF">BC739_001163</name>
</gene>
<comment type="caution">
    <text evidence="3">The sequence shown here is derived from an EMBL/GenBank/DDBJ whole genome shotgun (WGS) entry which is preliminary data.</text>
</comment>
<dbReference type="Pfam" id="PF13453">
    <property type="entry name" value="Zn_ribbon_TFIIB"/>
    <property type="match status" value="1"/>
</dbReference>
<evidence type="ECO:0000313" key="4">
    <source>
        <dbReference type="Proteomes" id="UP000517916"/>
    </source>
</evidence>
<feature type="compositionally biased region" description="Low complexity" evidence="1">
    <location>
        <begin position="50"/>
        <end position="71"/>
    </location>
</feature>
<dbReference type="EMBL" id="JACJID010000001">
    <property type="protein sequence ID" value="MBA8923966.1"/>
    <property type="molecule type" value="Genomic_DNA"/>
</dbReference>
<dbReference type="InterPro" id="IPR027392">
    <property type="entry name" value="TF_Znf"/>
</dbReference>
<feature type="domain" description="Transcription factor zinc-finger" evidence="2">
    <location>
        <begin position="5"/>
        <end position="41"/>
    </location>
</feature>
<protein>
    <recommendedName>
        <fullName evidence="2">Transcription factor zinc-finger domain-containing protein</fullName>
    </recommendedName>
</protein>
<proteinExistence type="predicted"/>
<sequence>MMMACPKCPGQMRTYERNGVHVDQCDSCRGIFLDHGELEALSRAEAQWMQQPQPQQYRPQPQYQQGQYQQGPGWGAPGQYHQRGKKGFSRFLFSS</sequence>
<organism evidence="3 4">
    <name type="scientific">Kutzneria viridogrisea</name>
    <dbReference type="NCBI Taxonomy" id="47990"/>
    <lineage>
        <taxon>Bacteria</taxon>
        <taxon>Bacillati</taxon>
        <taxon>Actinomycetota</taxon>
        <taxon>Actinomycetes</taxon>
        <taxon>Pseudonocardiales</taxon>
        <taxon>Pseudonocardiaceae</taxon>
        <taxon>Kutzneria</taxon>
    </lineage>
</organism>
<dbReference type="Proteomes" id="UP000517916">
    <property type="component" value="Unassembled WGS sequence"/>
</dbReference>